<reference evidence="6 7" key="1">
    <citation type="journal article" date="2018" name="Int. J. Syst. Bacteriol.">
        <title>Oceaniradius stylonemae gen. nov., sp. nov., isolated from a red alga, Stylonema cornu-cervi.</title>
        <authorList>
            <person name="Jeong S."/>
        </authorList>
    </citation>
    <scope>NUCLEOTIDE SEQUENCE [LARGE SCALE GENOMIC DNA]</scope>
    <source>
        <strain evidence="6 7">StC1</strain>
    </source>
</reference>
<evidence type="ECO:0000256" key="3">
    <source>
        <dbReference type="ARBA" id="ARBA00022801"/>
    </source>
</evidence>
<dbReference type="PROSITE" id="PS00893">
    <property type="entry name" value="NUDIX_BOX"/>
    <property type="match status" value="1"/>
</dbReference>
<dbReference type="PROSITE" id="PS51462">
    <property type="entry name" value="NUDIX"/>
    <property type="match status" value="1"/>
</dbReference>
<dbReference type="GO" id="GO:0019693">
    <property type="term" value="P:ribose phosphate metabolic process"/>
    <property type="evidence" value="ECO:0007669"/>
    <property type="project" value="TreeGrafter"/>
</dbReference>
<comment type="cofactor">
    <cofactor evidence="1">
        <name>Mn(2+)</name>
        <dbReference type="ChEBI" id="CHEBI:29035"/>
    </cofactor>
</comment>
<evidence type="ECO:0000259" key="5">
    <source>
        <dbReference type="PROSITE" id="PS51462"/>
    </source>
</evidence>
<dbReference type="NCBIfam" id="NF001938">
    <property type="entry name" value="PRK00714.1-5"/>
    <property type="match status" value="1"/>
</dbReference>
<dbReference type="GO" id="GO:0006753">
    <property type="term" value="P:nucleoside phosphate metabolic process"/>
    <property type="evidence" value="ECO:0007669"/>
    <property type="project" value="TreeGrafter"/>
</dbReference>
<evidence type="ECO:0000313" key="6">
    <source>
        <dbReference type="EMBL" id="RKF07913.1"/>
    </source>
</evidence>
<evidence type="ECO:0000256" key="4">
    <source>
        <dbReference type="HAMAP-Rule" id="MF_00298"/>
    </source>
</evidence>
<dbReference type="GO" id="GO:0034432">
    <property type="term" value="F:bis(5'-adenosyl)-pentaphosphatase activity"/>
    <property type="evidence" value="ECO:0007669"/>
    <property type="project" value="TreeGrafter"/>
</dbReference>
<dbReference type="RefSeq" id="WP_109768965.1">
    <property type="nucleotide sequence ID" value="NZ_JASHJV010000008.1"/>
</dbReference>
<proteinExistence type="inferred from homology"/>
<dbReference type="InterPro" id="IPR015797">
    <property type="entry name" value="NUDIX_hydrolase-like_dom_sf"/>
</dbReference>
<comment type="similarity">
    <text evidence="4">Belongs to the Nudix hydrolase family. RppH subfamily.</text>
</comment>
<comment type="function">
    <text evidence="4">Accelerates the degradation of transcripts by removing pyrophosphate from the 5'-end of triphosphorylated RNA, leading to a more labile monophosphorylated state that can stimulate subsequent ribonuclease cleavage.</text>
</comment>
<dbReference type="EC" id="3.6.1.-" evidence="4"/>
<dbReference type="PANTHER" id="PTHR11839">
    <property type="entry name" value="UDP/ADP-SUGAR PYROPHOSPHATASE"/>
    <property type="match status" value="1"/>
</dbReference>
<keyword evidence="3 4" id="KW-0378">Hydrolase</keyword>
<dbReference type="Gene3D" id="3.90.79.10">
    <property type="entry name" value="Nucleoside Triphosphate Pyrophosphohydrolase"/>
    <property type="match status" value="1"/>
</dbReference>
<accession>A0A3A8APR1</accession>
<dbReference type="EMBL" id="QFWV02000004">
    <property type="protein sequence ID" value="RKF07913.1"/>
    <property type="molecule type" value="Genomic_DNA"/>
</dbReference>
<gene>
    <name evidence="4" type="primary">rppH</name>
    <name evidence="4" type="synonym">nudH</name>
    <name evidence="6" type="ORF">DEM25_006140</name>
</gene>
<dbReference type="Pfam" id="PF00293">
    <property type="entry name" value="NUDIX"/>
    <property type="match status" value="1"/>
</dbReference>
<evidence type="ECO:0000256" key="2">
    <source>
        <dbReference type="ARBA" id="ARBA00001946"/>
    </source>
</evidence>
<sequence length="177" mass="20074">MATRTQPVAADDLPYRPCAGLLVLNRQGLVWVGRRMKEGNTEYSGSPLLWQLPQGGIDKGEDPLPAARRELYEETGMHSVELIERAPRTIRYDLPAHMIGIGLKGKYRGQELHWFAFRFTGDESEIRINPPPDGHDPEFDAWKWVEMETLPDSIVDFKRDAYRQVVAMFAHLAGQAG</sequence>
<organism evidence="6 7">
    <name type="scientific">Oceaniradius stylonematis</name>
    <dbReference type="NCBI Taxonomy" id="2184161"/>
    <lineage>
        <taxon>Bacteria</taxon>
        <taxon>Pseudomonadati</taxon>
        <taxon>Pseudomonadota</taxon>
        <taxon>Alphaproteobacteria</taxon>
        <taxon>Hyphomicrobiales</taxon>
        <taxon>Ahrensiaceae</taxon>
        <taxon>Oceaniradius</taxon>
    </lineage>
</organism>
<dbReference type="AlphaFoldDB" id="A0A3A8APR1"/>
<dbReference type="InterPro" id="IPR020084">
    <property type="entry name" value="NUDIX_hydrolase_CS"/>
</dbReference>
<dbReference type="InterPro" id="IPR000086">
    <property type="entry name" value="NUDIX_hydrolase_dom"/>
</dbReference>
<dbReference type="CDD" id="cd03671">
    <property type="entry name" value="NUDIX_Ap4A_hydrolase_plant_like"/>
    <property type="match status" value="1"/>
</dbReference>
<dbReference type="PRINTS" id="PR00502">
    <property type="entry name" value="NUDIXFAMILY"/>
</dbReference>
<comment type="caution">
    <text evidence="6">The sequence shown here is derived from an EMBL/GenBank/DDBJ whole genome shotgun (WGS) entry which is preliminary data.</text>
</comment>
<feature type="domain" description="Nudix hydrolase" evidence="5">
    <location>
        <begin position="14"/>
        <end position="167"/>
    </location>
</feature>
<dbReference type="InterPro" id="IPR022927">
    <property type="entry name" value="RppH"/>
</dbReference>
<dbReference type="OrthoDB" id="9816040at2"/>
<dbReference type="GO" id="GO:0008893">
    <property type="term" value="F:guanosine-3',5'-bis(diphosphate) 3'-diphosphatase activity"/>
    <property type="evidence" value="ECO:0007669"/>
    <property type="project" value="TreeGrafter"/>
</dbReference>
<dbReference type="HAMAP" id="MF_00298">
    <property type="entry name" value="Nudix_RppH"/>
    <property type="match status" value="1"/>
</dbReference>
<comment type="cofactor">
    <cofactor evidence="2">
        <name>Mg(2+)</name>
        <dbReference type="ChEBI" id="CHEBI:18420"/>
    </cofactor>
</comment>
<keyword evidence="7" id="KW-1185">Reference proteome</keyword>
<dbReference type="SUPFAM" id="SSF55811">
    <property type="entry name" value="Nudix"/>
    <property type="match status" value="1"/>
</dbReference>
<evidence type="ECO:0000313" key="7">
    <source>
        <dbReference type="Proteomes" id="UP000246132"/>
    </source>
</evidence>
<feature type="short sequence motif" description="Nudix box" evidence="4">
    <location>
        <begin position="55"/>
        <end position="76"/>
    </location>
</feature>
<protein>
    <recommendedName>
        <fullName evidence="4">RNA pyrophosphohydrolase</fullName>
        <ecNumber evidence="4">3.6.1.-</ecNumber>
    </recommendedName>
    <alternativeName>
        <fullName evidence="4">(Di)nucleoside polyphosphate hydrolase</fullName>
    </alternativeName>
</protein>
<evidence type="ECO:0000256" key="1">
    <source>
        <dbReference type="ARBA" id="ARBA00001936"/>
    </source>
</evidence>
<comment type="cofactor">
    <cofactor evidence="4">
        <name>a divalent metal cation</name>
        <dbReference type="ChEBI" id="CHEBI:60240"/>
    </cofactor>
</comment>
<dbReference type="InterPro" id="IPR020476">
    <property type="entry name" value="Nudix_hydrolase"/>
</dbReference>
<name>A0A3A8APR1_9HYPH</name>
<dbReference type="Proteomes" id="UP000246132">
    <property type="component" value="Unassembled WGS sequence"/>
</dbReference>
<dbReference type="PANTHER" id="PTHR11839:SF22">
    <property type="entry name" value="NUDIX HYDROLASE 26, CHLOROPLASTIC"/>
    <property type="match status" value="1"/>
</dbReference>